<dbReference type="EMBL" id="RJVQ01000002">
    <property type="protein sequence ID" value="RQW63804.1"/>
    <property type="molecule type" value="Genomic_DNA"/>
</dbReference>
<evidence type="ECO:0000259" key="1">
    <source>
        <dbReference type="Pfam" id="PF13490"/>
    </source>
</evidence>
<dbReference type="OrthoDB" id="8374021at2"/>
<dbReference type="AlphaFoldDB" id="A0A3N9TIR2"/>
<comment type="caution">
    <text evidence="2">The sequence shown here is derived from an EMBL/GenBank/DDBJ whole genome shotgun (WGS) entry which is preliminary data.</text>
</comment>
<name>A0A3N9TIR2_9VIBR</name>
<protein>
    <submittedName>
        <fullName evidence="2">Zf-HC2 domain-containing protein</fullName>
    </submittedName>
</protein>
<organism evidence="2 3">
    <name type="scientific">Vibrio viridaestus</name>
    <dbReference type="NCBI Taxonomy" id="2487322"/>
    <lineage>
        <taxon>Bacteria</taxon>
        <taxon>Pseudomonadati</taxon>
        <taxon>Pseudomonadota</taxon>
        <taxon>Gammaproteobacteria</taxon>
        <taxon>Vibrionales</taxon>
        <taxon>Vibrionaceae</taxon>
        <taxon>Vibrio</taxon>
    </lineage>
</organism>
<keyword evidence="3" id="KW-1185">Reference proteome</keyword>
<evidence type="ECO:0000313" key="2">
    <source>
        <dbReference type="EMBL" id="RQW63804.1"/>
    </source>
</evidence>
<dbReference type="RefSeq" id="WP_124935924.1">
    <property type="nucleotide sequence ID" value="NZ_RJVQ01000002.1"/>
</dbReference>
<dbReference type="Proteomes" id="UP000281112">
    <property type="component" value="Unassembled WGS sequence"/>
</dbReference>
<reference evidence="2 3" key="1">
    <citation type="submission" date="2018-11" db="EMBL/GenBank/DDBJ databases">
        <title>Vibrio LJC006 sp. nov., isolated from seawater during the bloom of the enteromorpha.</title>
        <authorList>
            <person name="Liang J."/>
        </authorList>
    </citation>
    <scope>NUCLEOTIDE SEQUENCE [LARGE SCALE GENOMIC DNA]</scope>
    <source>
        <strain evidence="2 3">LJC006</strain>
    </source>
</reference>
<dbReference type="Pfam" id="PF13490">
    <property type="entry name" value="zf-HC2"/>
    <property type="match status" value="1"/>
</dbReference>
<proteinExistence type="predicted"/>
<sequence length="64" mass="7531">MMNCKHATRLLSEKLDRELSTKEKISLKMHIAMCSACRKFGSQMGDIRKISKRYIKKENLDEKK</sequence>
<feature type="domain" description="Putative zinc-finger" evidence="1">
    <location>
        <begin position="4"/>
        <end position="38"/>
    </location>
</feature>
<evidence type="ECO:0000313" key="3">
    <source>
        <dbReference type="Proteomes" id="UP000281112"/>
    </source>
</evidence>
<accession>A0A3N9TIR2</accession>
<dbReference type="InterPro" id="IPR027383">
    <property type="entry name" value="Znf_put"/>
</dbReference>
<gene>
    <name evidence="2" type="ORF">EES38_04135</name>
</gene>